<evidence type="ECO:0000313" key="2">
    <source>
        <dbReference type="EMBL" id="KAK4027401.1"/>
    </source>
</evidence>
<sequence>MSLYTGAKPKTRSTFFKKSNKTANAPTELFVIPPFTTDLTQPNTYTPLKSPPSQKRPTRSTLNYVPLEQVDNPEAILRSKKIRIQNTDNCKHNAHDKFATTFHQDRVDNQTIEETLSTIIPNTSDLSPPTSNSFFELVNRLTGHLHIPPPNTSTPQGNIKPNTLNSTTNTINNPLPFTPYIEHILTALSQHSNAIGGDELSIDIIEYPLRTISAHGKVEHHDEDCNIAQTVRQSTPARAETNTPRVSTSQCNNRLDNNGAREHPIQTANPSPPTGLSACIFRDLRPSFPLSTPALLFRTIAQLNQTRGKEETHESSTTLAARSERADSPFVCICDRCSQRNKIHSPLCENTGPIRGRSADLHHSAPERSEYQTHDTTRNLLSHPATRNPSNNTEHKTPDRDHAILYKIQSTDQTPVRPQPRYTPAVTLEDQNPDPSFSKYVRTSLLPPTKDTKSSPSLV</sequence>
<organism evidence="2 3">
    <name type="scientific">Daphnia magna</name>
    <dbReference type="NCBI Taxonomy" id="35525"/>
    <lineage>
        <taxon>Eukaryota</taxon>
        <taxon>Metazoa</taxon>
        <taxon>Ecdysozoa</taxon>
        <taxon>Arthropoda</taxon>
        <taxon>Crustacea</taxon>
        <taxon>Branchiopoda</taxon>
        <taxon>Diplostraca</taxon>
        <taxon>Cladocera</taxon>
        <taxon>Anomopoda</taxon>
        <taxon>Daphniidae</taxon>
        <taxon>Daphnia</taxon>
    </lineage>
</organism>
<accession>A0ABR0AQN7</accession>
<gene>
    <name evidence="2" type="ORF">OUZ56_016447</name>
</gene>
<feature type="region of interest" description="Disordered" evidence="1">
    <location>
        <begin position="345"/>
        <end position="459"/>
    </location>
</feature>
<feature type="region of interest" description="Disordered" evidence="1">
    <location>
        <begin position="232"/>
        <end position="251"/>
    </location>
</feature>
<name>A0ABR0AQN7_9CRUS</name>
<keyword evidence="3" id="KW-1185">Reference proteome</keyword>
<reference evidence="2 3" key="1">
    <citation type="journal article" date="2023" name="Nucleic Acids Res.">
        <title>The hologenome of Daphnia magna reveals possible DNA methylation and microbiome-mediated evolution of the host genome.</title>
        <authorList>
            <person name="Chaturvedi A."/>
            <person name="Li X."/>
            <person name="Dhandapani V."/>
            <person name="Marshall H."/>
            <person name="Kissane S."/>
            <person name="Cuenca-Cambronero M."/>
            <person name="Asole G."/>
            <person name="Calvet F."/>
            <person name="Ruiz-Romero M."/>
            <person name="Marangio P."/>
            <person name="Guigo R."/>
            <person name="Rago D."/>
            <person name="Mirbahai L."/>
            <person name="Eastwood N."/>
            <person name="Colbourne J.K."/>
            <person name="Zhou J."/>
            <person name="Mallon E."/>
            <person name="Orsini L."/>
        </authorList>
    </citation>
    <scope>NUCLEOTIDE SEQUENCE [LARGE SCALE GENOMIC DNA]</scope>
    <source>
        <strain evidence="2">LRV0_1</strain>
    </source>
</reference>
<feature type="compositionally biased region" description="Basic and acidic residues" evidence="1">
    <location>
        <begin position="393"/>
        <end position="404"/>
    </location>
</feature>
<comment type="caution">
    <text evidence="2">The sequence shown here is derived from an EMBL/GenBank/DDBJ whole genome shotgun (WGS) entry which is preliminary data.</text>
</comment>
<protein>
    <submittedName>
        <fullName evidence="2">Uncharacterized protein</fullName>
    </submittedName>
</protein>
<evidence type="ECO:0000256" key="1">
    <source>
        <dbReference type="SAM" id="MobiDB-lite"/>
    </source>
</evidence>
<proteinExistence type="predicted"/>
<evidence type="ECO:0000313" key="3">
    <source>
        <dbReference type="Proteomes" id="UP001234178"/>
    </source>
</evidence>
<feature type="compositionally biased region" description="Basic and acidic residues" evidence="1">
    <location>
        <begin position="357"/>
        <end position="377"/>
    </location>
</feature>
<dbReference type="EMBL" id="JAOYFB010000038">
    <property type="protein sequence ID" value="KAK4027401.1"/>
    <property type="molecule type" value="Genomic_DNA"/>
</dbReference>
<dbReference type="Proteomes" id="UP001234178">
    <property type="component" value="Unassembled WGS sequence"/>
</dbReference>